<protein>
    <submittedName>
        <fullName evidence="1">Spore coat protein S</fullName>
    </submittedName>
</protein>
<name>A0A0R3JZT1_CALMK</name>
<dbReference type="PATRIC" id="fig|908809.3.peg.597"/>
<comment type="caution">
    <text evidence="1">The sequence shown here is derived from an EMBL/GenBank/DDBJ whole genome shotgun (WGS) entry which is preliminary data.</text>
</comment>
<dbReference type="Gene3D" id="3.90.1200.10">
    <property type="match status" value="1"/>
</dbReference>
<evidence type="ECO:0000313" key="1">
    <source>
        <dbReference type="EMBL" id="KRQ87789.1"/>
    </source>
</evidence>
<keyword evidence="1" id="KW-0167">Capsid protein</keyword>
<proteinExistence type="predicted"/>
<dbReference type="InterPro" id="IPR011009">
    <property type="entry name" value="Kinase-like_dom_sf"/>
</dbReference>
<dbReference type="STRING" id="908809.ABG79_00594"/>
<dbReference type="Proteomes" id="UP000052015">
    <property type="component" value="Unassembled WGS sequence"/>
</dbReference>
<dbReference type="GO" id="GO:0042601">
    <property type="term" value="C:endospore-forming forespore"/>
    <property type="evidence" value="ECO:0007669"/>
    <property type="project" value="TreeGrafter"/>
</dbReference>
<dbReference type="Gene3D" id="3.30.200.20">
    <property type="entry name" value="Phosphorylase Kinase, domain 1"/>
    <property type="match status" value="1"/>
</dbReference>
<dbReference type="OrthoDB" id="9771902at2"/>
<gene>
    <name evidence="1" type="primary">cotS_1</name>
    <name evidence="1" type="ORF">ABG79_00594</name>
</gene>
<keyword evidence="1" id="KW-0946">Virion</keyword>
<accession>A0A0R3JZT1</accession>
<dbReference type="InterPro" id="IPR047175">
    <property type="entry name" value="CotS-like"/>
</dbReference>
<dbReference type="Pfam" id="PF01633">
    <property type="entry name" value="Choline_kinase"/>
    <property type="match status" value="1"/>
</dbReference>
<dbReference type="EMBL" id="LKHP01000002">
    <property type="protein sequence ID" value="KRQ87789.1"/>
    <property type="molecule type" value="Genomic_DNA"/>
</dbReference>
<organism evidence="1 2">
    <name type="scientific">Caloramator mitchellensis</name>
    <dbReference type="NCBI Taxonomy" id="908809"/>
    <lineage>
        <taxon>Bacteria</taxon>
        <taxon>Bacillati</taxon>
        <taxon>Bacillota</taxon>
        <taxon>Clostridia</taxon>
        <taxon>Eubacteriales</taxon>
        <taxon>Clostridiaceae</taxon>
        <taxon>Caloramator</taxon>
    </lineage>
</organism>
<evidence type="ECO:0000313" key="2">
    <source>
        <dbReference type="Proteomes" id="UP000052015"/>
    </source>
</evidence>
<dbReference type="RefSeq" id="WP_057976947.1">
    <property type="nucleotide sequence ID" value="NZ_LKHP01000002.1"/>
</dbReference>
<dbReference type="PANTHER" id="PTHR39179">
    <property type="entry name" value="SPORE COAT PROTEIN I"/>
    <property type="match status" value="1"/>
</dbReference>
<dbReference type="NCBIfam" id="TIGR02906">
    <property type="entry name" value="spore_CotS"/>
    <property type="match status" value="1"/>
</dbReference>
<sequence>MAKDKRFLSTFSLDNRLFEKFGLVVSEVTPVRSVFVLSTNCGIKILKKIKYSTEDLNFIYNSLNKIRENYPYVINFRLTKDGRPFIEYDGDIYVVLDCVEGREAIFQNPIDLKKSAAALSQYHEASQNIDFYEKRFLQGKMINRFRERYHNIEKFYDIASMHVLKTEFDIIFLEYADYYLEQIKDAINQLGESGYLRFREYVLCHHDLAHHNILMGNDDNVYFCDFDYCVLDVRVHDLANIINKVAKDTNFSIDSIVMLLDSYNKLNPLSKDELKVLYALLVFPKDFYDISRDYYCRTKDWDEDEYLDKLIRKAGYLEDRARLLRGIRKIWL</sequence>
<dbReference type="InterPro" id="IPR014255">
    <property type="entry name" value="Spore_coat_CotS"/>
</dbReference>
<reference evidence="1 2" key="1">
    <citation type="submission" date="2015-09" db="EMBL/GenBank/DDBJ databases">
        <title>Draft genome sequence of a Caloramator mitchellensis, a moderate thermophile from the Great Artesian Basin of Australia.</title>
        <authorList>
            <person name="Patel B.K."/>
        </authorList>
    </citation>
    <scope>NUCLEOTIDE SEQUENCE [LARGE SCALE GENOMIC DNA]</scope>
    <source>
        <strain evidence="1 2">VF08</strain>
    </source>
</reference>
<dbReference type="PANTHER" id="PTHR39179:SF1">
    <property type="entry name" value="SPORE COAT PROTEIN I"/>
    <property type="match status" value="1"/>
</dbReference>
<dbReference type="AlphaFoldDB" id="A0A0R3JZT1"/>
<dbReference type="SUPFAM" id="SSF56112">
    <property type="entry name" value="Protein kinase-like (PK-like)"/>
    <property type="match status" value="1"/>
</dbReference>
<keyword evidence="2" id="KW-1185">Reference proteome</keyword>